<protein>
    <submittedName>
        <fullName evidence="3">Outer membrane beta-barrel protein</fullName>
    </submittedName>
</protein>
<gene>
    <name evidence="3" type="ORF">FO440_01460</name>
</gene>
<evidence type="ECO:0000259" key="2">
    <source>
        <dbReference type="Pfam" id="PF14905"/>
    </source>
</evidence>
<dbReference type="InterPro" id="IPR041700">
    <property type="entry name" value="OMP_b-brl_3"/>
</dbReference>
<dbReference type="PANTHER" id="PTHR40980:SF4">
    <property type="entry name" value="TONB-DEPENDENT RECEPTOR-LIKE BETA-BARREL DOMAIN-CONTAINING PROTEIN"/>
    <property type="match status" value="1"/>
</dbReference>
<proteinExistence type="predicted"/>
<reference evidence="3 4" key="1">
    <citation type="submission" date="2019-07" db="EMBL/GenBank/DDBJ databases">
        <authorList>
            <person name="Huq M.A."/>
        </authorList>
    </citation>
    <scope>NUCLEOTIDE SEQUENCE [LARGE SCALE GENOMIC DNA]</scope>
    <source>
        <strain evidence="3 4">MAH-19</strain>
    </source>
</reference>
<dbReference type="Pfam" id="PF14905">
    <property type="entry name" value="OMP_b-brl_3"/>
    <property type="match status" value="1"/>
</dbReference>
<dbReference type="SUPFAM" id="SSF56935">
    <property type="entry name" value="Porins"/>
    <property type="match status" value="1"/>
</dbReference>
<dbReference type="PANTHER" id="PTHR40980">
    <property type="entry name" value="PLUG DOMAIN-CONTAINING PROTEIN"/>
    <property type="match status" value="1"/>
</dbReference>
<dbReference type="Proteomes" id="UP000318733">
    <property type="component" value="Unassembled WGS sequence"/>
</dbReference>
<sequence>MRSLARGLIIMLLNGLCIHAYSQTGVSGIHGKVSDEKHIAAEAATVILLAAADSSIIRSTPCDAKGLFKFNAKPGRYLLLVSKIGFDQSMTGPYTVDTGKNIAVDEISLTPHLPQLKEVSITAQRSYVEVKPDRVTLNVQSSIIAEGNSVFEILRQAPGVHAETKGDISIVGRANALVMVDGRPVRLTGQDLTDYLQSLPGSTVQQIELITNPSAKYDAGGAGVINIISKKGANQGTNFTVSGGGGYGKFGKANAGLIFNSRKDKVNIFGNYNFIYRKTDHTFITDRFINYNNELSEYNVNYYATQQGYSHNFRVGADYAISPKHTIGVLISGTINNDDFIKNNVLNITNNGRLDSTILTKSKLNRGQSNTSYDINYTGKLDTLGKTLYADLVFNDVDRHSSEYIDNFFYNSARVDYRPLLQLQNLSPADIHIWAAKIDYVNPLSKQSRLEAGVKYSRVQSNNDLDFGPKVDGVYQNSPNFSSTFFFKENINSGYLNYINKLGKVNLIAGLRVEQTNTSGNGTSAITESTVNKSYSDWFPQLQLNYQADEKNDFDISFNRRVNRAAYDAVNPFLYFADLYDYKQGNPNLKPQYSNKIQITHTYNKKLVTSLYAMVVSNFYGFVDYMQNDSTKVNRSITQNFGTYSIYGVRFYTPVNFTNWWTANFTADVSYQRIKAYPRNGNLNKGTQSVSLASTQNLKLTNTLSFEVSGNYESPEFYGIGKFKADYHVDAGLSQQILHNQGRLSLGITDIFNTHRDWSSINYQNLNMTVYDKVETRVVRLNFTYHFGNVSLKVNRKHSTGNEDEQNRAGGVAGSTTTAN</sequence>
<name>A0A556MSR7_9SPHI</name>
<keyword evidence="4" id="KW-1185">Reference proteome</keyword>
<accession>A0A556MSR7</accession>
<dbReference type="InterPro" id="IPR008969">
    <property type="entry name" value="CarboxyPept-like_regulatory"/>
</dbReference>
<organism evidence="3 4">
    <name type="scientific">Mucilaginibacter corticis</name>
    <dbReference type="NCBI Taxonomy" id="2597670"/>
    <lineage>
        <taxon>Bacteria</taxon>
        <taxon>Pseudomonadati</taxon>
        <taxon>Bacteroidota</taxon>
        <taxon>Sphingobacteriia</taxon>
        <taxon>Sphingobacteriales</taxon>
        <taxon>Sphingobacteriaceae</taxon>
        <taxon>Mucilaginibacter</taxon>
    </lineage>
</organism>
<evidence type="ECO:0000256" key="1">
    <source>
        <dbReference type="SAM" id="MobiDB-lite"/>
    </source>
</evidence>
<evidence type="ECO:0000313" key="4">
    <source>
        <dbReference type="Proteomes" id="UP000318733"/>
    </source>
</evidence>
<dbReference type="SUPFAM" id="SSF49464">
    <property type="entry name" value="Carboxypeptidase regulatory domain-like"/>
    <property type="match status" value="1"/>
</dbReference>
<evidence type="ECO:0000313" key="3">
    <source>
        <dbReference type="EMBL" id="TSJ42882.1"/>
    </source>
</evidence>
<feature type="region of interest" description="Disordered" evidence="1">
    <location>
        <begin position="797"/>
        <end position="820"/>
    </location>
</feature>
<dbReference type="EMBL" id="VLPK01000001">
    <property type="protein sequence ID" value="TSJ42882.1"/>
    <property type="molecule type" value="Genomic_DNA"/>
</dbReference>
<dbReference type="AlphaFoldDB" id="A0A556MSR7"/>
<feature type="domain" description="Outer membrane protein beta-barrel" evidence="2">
    <location>
        <begin position="380"/>
        <end position="785"/>
    </location>
</feature>
<dbReference type="InterPro" id="IPR037066">
    <property type="entry name" value="Plug_dom_sf"/>
</dbReference>
<dbReference type="Gene3D" id="2.60.40.1120">
    <property type="entry name" value="Carboxypeptidase-like, regulatory domain"/>
    <property type="match status" value="1"/>
</dbReference>
<comment type="caution">
    <text evidence="3">The sequence shown here is derived from an EMBL/GenBank/DDBJ whole genome shotgun (WGS) entry which is preliminary data.</text>
</comment>
<dbReference type="Pfam" id="PF13620">
    <property type="entry name" value="CarboxypepD_reg"/>
    <property type="match status" value="1"/>
</dbReference>
<dbReference type="Gene3D" id="2.170.130.10">
    <property type="entry name" value="TonB-dependent receptor, plug domain"/>
    <property type="match status" value="1"/>
</dbReference>
<dbReference type="OrthoDB" id="606851at2"/>